<dbReference type="EMBL" id="KZ772801">
    <property type="protein sequence ID" value="PTQ30123.1"/>
    <property type="molecule type" value="Genomic_DNA"/>
</dbReference>
<keyword evidence="2" id="KW-1185">Reference proteome</keyword>
<protein>
    <submittedName>
        <fullName evidence="1">Uncharacterized protein</fullName>
    </submittedName>
</protein>
<name>A0A2R6W8E5_MARPO</name>
<evidence type="ECO:0000313" key="2">
    <source>
        <dbReference type="Proteomes" id="UP000244005"/>
    </source>
</evidence>
<reference evidence="2" key="1">
    <citation type="journal article" date="2017" name="Cell">
        <title>Insights into land plant evolution garnered from the Marchantia polymorpha genome.</title>
        <authorList>
            <person name="Bowman J.L."/>
            <person name="Kohchi T."/>
            <person name="Yamato K.T."/>
            <person name="Jenkins J."/>
            <person name="Shu S."/>
            <person name="Ishizaki K."/>
            <person name="Yamaoka S."/>
            <person name="Nishihama R."/>
            <person name="Nakamura Y."/>
            <person name="Berger F."/>
            <person name="Adam C."/>
            <person name="Aki S.S."/>
            <person name="Althoff F."/>
            <person name="Araki T."/>
            <person name="Arteaga-Vazquez M.A."/>
            <person name="Balasubrmanian S."/>
            <person name="Barry K."/>
            <person name="Bauer D."/>
            <person name="Boehm C.R."/>
            <person name="Briginshaw L."/>
            <person name="Caballero-Perez J."/>
            <person name="Catarino B."/>
            <person name="Chen F."/>
            <person name="Chiyoda S."/>
            <person name="Chovatia M."/>
            <person name="Davies K.M."/>
            <person name="Delmans M."/>
            <person name="Demura T."/>
            <person name="Dierschke T."/>
            <person name="Dolan L."/>
            <person name="Dorantes-Acosta A.E."/>
            <person name="Eklund D.M."/>
            <person name="Florent S.N."/>
            <person name="Flores-Sandoval E."/>
            <person name="Fujiyama A."/>
            <person name="Fukuzawa H."/>
            <person name="Galik B."/>
            <person name="Grimanelli D."/>
            <person name="Grimwood J."/>
            <person name="Grossniklaus U."/>
            <person name="Hamada T."/>
            <person name="Haseloff J."/>
            <person name="Hetherington A.J."/>
            <person name="Higo A."/>
            <person name="Hirakawa Y."/>
            <person name="Hundley H.N."/>
            <person name="Ikeda Y."/>
            <person name="Inoue K."/>
            <person name="Inoue S.I."/>
            <person name="Ishida S."/>
            <person name="Jia Q."/>
            <person name="Kakita M."/>
            <person name="Kanazawa T."/>
            <person name="Kawai Y."/>
            <person name="Kawashima T."/>
            <person name="Kennedy M."/>
            <person name="Kinose K."/>
            <person name="Kinoshita T."/>
            <person name="Kohara Y."/>
            <person name="Koide E."/>
            <person name="Komatsu K."/>
            <person name="Kopischke S."/>
            <person name="Kubo M."/>
            <person name="Kyozuka J."/>
            <person name="Lagercrantz U."/>
            <person name="Lin S.S."/>
            <person name="Lindquist E."/>
            <person name="Lipzen A.M."/>
            <person name="Lu C.W."/>
            <person name="De Luna E."/>
            <person name="Martienssen R.A."/>
            <person name="Minamino N."/>
            <person name="Mizutani M."/>
            <person name="Mizutani M."/>
            <person name="Mochizuki N."/>
            <person name="Monte I."/>
            <person name="Mosher R."/>
            <person name="Nagasaki H."/>
            <person name="Nakagami H."/>
            <person name="Naramoto S."/>
            <person name="Nishitani K."/>
            <person name="Ohtani M."/>
            <person name="Okamoto T."/>
            <person name="Okumura M."/>
            <person name="Phillips J."/>
            <person name="Pollak B."/>
            <person name="Reinders A."/>
            <person name="Rovekamp M."/>
            <person name="Sano R."/>
            <person name="Sawa S."/>
            <person name="Schmid M.W."/>
            <person name="Shirakawa M."/>
            <person name="Solano R."/>
            <person name="Spunde A."/>
            <person name="Suetsugu N."/>
            <person name="Sugano S."/>
            <person name="Sugiyama A."/>
            <person name="Sun R."/>
            <person name="Suzuki Y."/>
            <person name="Takenaka M."/>
            <person name="Takezawa D."/>
            <person name="Tomogane H."/>
            <person name="Tsuzuki M."/>
            <person name="Ueda T."/>
            <person name="Umeda M."/>
            <person name="Ward J.M."/>
            <person name="Watanabe Y."/>
            <person name="Yazaki K."/>
            <person name="Yokoyama R."/>
            <person name="Yoshitake Y."/>
            <person name="Yotsui I."/>
            <person name="Zachgo S."/>
            <person name="Schmutz J."/>
        </authorList>
    </citation>
    <scope>NUCLEOTIDE SEQUENCE [LARGE SCALE GENOMIC DNA]</scope>
    <source>
        <strain evidence="2">Tak-1</strain>
    </source>
</reference>
<dbReference type="AlphaFoldDB" id="A0A2R6W8E5"/>
<dbReference type="Proteomes" id="UP000244005">
    <property type="component" value="Unassembled WGS sequence"/>
</dbReference>
<organism evidence="1 2">
    <name type="scientific">Marchantia polymorpha</name>
    <name type="common">Common liverwort</name>
    <name type="synonym">Marchantia aquatica</name>
    <dbReference type="NCBI Taxonomy" id="3197"/>
    <lineage>
        <taxon>Eukaryota</taxon>
        <taxon>Viridiplantae</taxon>
        <taxon>Streptophyta</taxon>
        <taxon>Embryophyta</taxon>
        <taxon>Marchantiophyta</taxon>
        <taxon>Marchantiopsida</taxon>
        <taxon>Marchantiidae</taxon>
        <taxon>Marchantiales</taxon>
        <taxon>Marchantiaceae</taxon>
        <taxon>Marchantia</taxon>
    </lineage>
</organism>
<dbReference type="Gramene" id="Mp2g09880.1">
    <property type="protein sequence ID" value="Mp2g09880.1.cds"/>
    <property type="gene ID" value="Mp2g09880"/>
</dbReference>
<evidence type="ECO:0000313" key="1">
    <source>
        <dbReference type="EMBL" id="PTQ30123.1"/>
    </source>
</evidence>
<proteinExistence type="predicted"/>
<accession>A0A2R6W8E5</accession>
<sequence length="61" mass="7446">MAGLKYRTRKGQDHSLWLLRRHTERRGGAFEGAFYSLEELYWEWVAFKDLCDLTMIRRRHS</sequence>
<gene>
    <name evidence="1" type="ORF">MARPO_0129s0014</name>
</gene>